<comment type="pathway">
    <text evidence="1">Protein modification; protein ubiquitination.</text>
</comment>
<dbReference type="GO" id="GO:0061630">
    <property type="term" value="F:ubiquitin protein ligase activity"/>
    <property type="evidence" value="ECO:0007669"/>
    <property type="project" value="UniProtKB-UniRule"/>
</dbReference>
<dbReference type="Proteomes" id="UP000887540">
    <property type="component" value="Unplaced"/>
</dbReference>
<name>A0A914D0J8_9BILA</name>
<accession>A0A914D0J8</accession>
<dbReference type="AlphaFoldDB" id="A0A914D0J8"/>
<keyword evidence="1" id="KW-0862">Zinc</keyword>
<evidence type="ECO:0000313" key="2">
    <source>
        <dbReference type="Proteomes" id="UP000887540"/>
    </source>
</evidence>
<dbReference type="InterPro" id="IPR039164">
    <property type="entry name" value="UBR1-like"/>
</dbReference>
<comment type="similarity">
    <text evidence="1">Belongs to the E3 ubiquitin-protein ligase UBR1-like family.</text>
</comment>
<proteinExistence type="inferred from homology"/>
<organism evidence="2 3">
    <name type="scientific">Acrobeloides nanus</name>
    <dbReference type="NCBI Taxonomy" id="290746"/>
    <lineage>
        <taxon>Eukaryota</taxon>
        <taxon>Metazoa</taxon>
        <taxon>Ecdysozoa</taxon>
        <taxon>Nematoda</taxon>
        <taxon>Chromadorea</taxon>
        <taxon>Rhabditida</taxon>
        <taxon>Tylenchina</taxon>
        <taxon>Cephalobomorpha</taxon>
        <taxon>Cephaloboidea</taxon>
        <taxon>Cephalobidae</taxon>
        <taxon>Acrobeloides</taxon>
    </lineage>
</organism>
<keyword evidence="1" id="KW-0833">Ubl conjugation pathway</keyword>
<dbReference type="GO" id="GO:0008270">
    <property type="term" value="F:zinc ion binding"/>
    <property type="evidence" value="ECO:0007669"/>
    <property type="project" value="UniProtKB-UniRule"/>
</dbReference>
<keyword evidence="1" id="KW-0808">Transferase</keyword>
<keyword evidence="1" id="KW-0479">Metal-binding</keyword>
<dbReference type="GO" id="GO:0071596">
    <property type="term" value="P:ubiquitin-dependent protein catabolic process via the N-end rule pathway"/>
    <property type="evidence" value="ECO:0007669"/>
    <property type="project" value="UniProtKB-UniRule"/>
</dbReference>
<dbReference type="GO" id="GO:0005737">
    <property type="term" value="C:cytoplasm"/>
    <property type="evidence" value="ECO:0007669"/>
    <property type="project" value="TreeGrafter"/>
</dbReference>
<dbReference type="EC" id="2.3.2.27" evidence="1"/>
<dbReference type="GO" id="GO:0000151">
    <property type="term" value="C:ubiquitin ligase complex"/>
    <property type="evidence" value="ECO:0007669"/>
    <property type="project" value="TreeGrafter"/>
</dbReference>
<comment type="function">
    <text evidence="1">Ubiquitin ligase protein which is a component of the N-end rule pathway. Recognizes and binds to proteins bearing specific N-terminal residues that are destabilizing according to the N-end rule, leading to their ubiquitination and subsequent degradation.</text>
</comment>
<dbReference type="PANTHER" id="PTHR21497:SF24">
    <property type="entry name" value="E3 UBIQUITIN-PROTEIN LIGASE UBR1"/>
    <property type="match status" value="1"/>
</dbReference>
<evidence type="ECO:0000313" key="3">
    <source>
        <dbReference type="WBParaSite" id="ACRNAN_scaffold16095.g22828.t1"/>
    </source>
</evidence>
<evidence type="ECO:0000256" key="1">
    <source>
        <dbReference type="RuleBase" id="RU366018"/>
    </source>
</evidence>
<dbReference type="WBParaSite" id="ACRNAN_scaffold16095.g22828.t1">
    <property type="protein sequence ID" value="ACRNAN_scaffold16095.g22828.t1"/>
    <property type="gene ID" value="ACRNAN_scaffold16095.g22828"/>
</dbReference>
<dbReference type="PANTHER" id="PTHR21497">
    <property type="entry name" value="UBIQUITIN LIGASE E3 ALPHA-RELATED"/>
    <property type="match status" value="1"/>
</dbReference>
<reference evidence="3" key="1">
    <citation type="submission" date="2022-11" db="UniProtKB">
        <authorList>
            <consortium name="WormBaseParasite"/>
        </authorList>
    </citation>
    <scope>IDENTIFICATION</scope>
</reference>
<protein>
    <recommendedName>
        <fullName evidence="1">E3 ubiquitin-protein ligase</fullName>
        <ecNumber evidence="1">2.3.2.27</ecNumber>
    </recommendedName>
</protein>
<keyword evidence="1" id="KW-0863">Zinc-finger</keyword>
<comment type="catalytic activity">
    <reaction evidence="1">
        <text>S-ubiquitinyl-[E2 ubiquitin-conjugating enzyme]-L-cysteine + [acceptor protein]-L-lysine = [E2 ubiquitin-conjugating enzyme]-L-cysteine + N(6)-ubiquitinyl-[acceptor protein]-L-lysine.</text>
        <dbReference type="EC" id="2.3.2.27"/>
    </reaction>
</comment>
<dbReference type="GO" id="GO:0016567">
    <property type="term" value="P:protein ubiquitination"/>
    <property type="evidence" value="ECO:0007669"/>
    <property type="project" value="UniProtKB-UniRule"/>
</dbReference>
<sequence>MEHQLMESEWETAFNIFIRMEDTLSMFIAWAKTDAKVHYEIVKKCLYEMELYTSHMPEFSNHVNVEVNGYSANCINFDVSKNVLSIHQPIWRFLAGLFTASPDILANYIVKETKDSDSSSALNALNTHVNLKDKHAMLLEMPLRVLVLYAQTHAQLWRRNGFSLINQIHNYNSPLCRFEMYDRDVLMLQVVAALSDPTSFLIRLYDRFGLAKWAQLGSEDLPLPTLTANTPTVPSATPEELSKITVLIAEEMLHLLIIILSERYIPGVGKNVTFMDSLKREIIHLLCSGPKPFSFIER</sequence>
<keyword evidence="2" id="KW-1185">Reference proteome</keyword>